<dbReference type="PANTHER" id="PTHR43775:SF45">
    <property type="entry name" value="CONIDIAL PIGMENT POLYKETIDE SYNTHASE ALB1"/>
    <property type="match status" value="1"/>
</dbReference>
<dbReference type="InterPro" id="IPR014030">
    <property type="entry name" value="Ketoacyl_synth_N"/>
</dbReference>
<dbReference type="InterPro" id="IPR001227">
    <property type="entry name" value="Ac_transferase_dom_sf"/>
</dbReference>
<feature type="region of interest" description="Disordered" evidence="7">
    <location>
        <begin position="1623"/>
        <end position="1652"/>
    </location>
</feature>
<dbReference type="Pfam" id="PF00109">
    <property type="entry name" value="ketoacyl-synt"/>
    <property type="match status" value="1"/>
</dbReference>
<dbReference type="InterPro" id="IPR049900">
    <property type="entry name" value="PKS_mFAS_DH"/>
</dbReference>
<dbReference type="InterPro" id="IPR016035">
    <property type="entry name" value="Acyl_Trfase/lysoPLipase"/>
</dbReference>
<reference evidence="11" key="1">
    <citation type="journal article" date="2023" name="IMA Fungus">
        <title>Comparative genomic study of the Penicillium genus elucidates a diverse pangenome and 15 lateral gene transfer events.</title>
        <authorList>
            <person name="Petersen C."/>
            <person name="Sorensen T."/>
            <person name="Nielsen M.R."/>
            <person name="Sondergaard T.E."/>
            <person name="Sorensen J.L."/>
            <person name="Fitzpatrick D.A."/>
            <person name="Frisvad J.C."/>
            <person name="Nielsen K.L."/>
        </authorList>
    </citation>
    <scope>NUCLEOTIDE SEQUENCE</scope>
    <source>
        <strain evidence="11">IBT 12815</strain>
    </source>
</reference>
<feature type="region of interest" description="N-terminal hotdog fold" evidence="6">
    <location>
        <begin position="1315"/>
        <end position="1448"/>
    </location>
</feature>
<dbReference type="InterPro" id="IPR014043">
    <property type="entry name" value="Acyl_transferase_dom"/>
</dbReference>
<dbReference type="InterPro" id="IPR020841">
    <property type="entry name" value="PKS_Beta-ketoAc_synthase_dom"/>
</dbReference>
<dbReference type="Pfam" id="PF02801">
    <property type="entry name" value="Ketoacyl-synt_C"/>
    <property type="match status" value="1"/>
</dbReference>
<feature type="domain" description="Carrier" evidence="8">
    <location>
        <begin position="1779"/>
        <end position="1856"/>
    </location>
</feature>
<dbReference type="NCBIfam" id="TIGR04532">
    <property type="entry name" value="PT_fungal_PKS"/>
    <property type="match status" value="1"/>
</dbReference>
<dbReference type="GO" id="GO:0006633">
    <property type="term" value="P:fatty acid biosynthetic process"/>
    <property type="evidence" value="ECO:0007669"/>
    <property type="project" value="InterPro"/>
</dbReference>
<dbReference type="FunFam" id="3.40.50.1820:FF:000116">
    <property type="entry name" value="Sterigmatocystin biosynthesis polyketide synthase"/>
    <property type="match status" value="1"/>
</dbReference>
<evidence type="ECO:0000259" key="9">
    <source>
        <dbReference type="PROSITE" id="PS52004"/>
    </source>
</evidence>
<dbReference type="SUPFAM" id="SSF52151">
    <property type="entry name" value="FabD/lysophospholipase-like"/>
    <property type="match status" value="1"/>
</dbReference>
<evidence type="ECO:0000256" key="6">
    <source>
        <dbReference type="PROSITE-ProRule" id="PRU01363"/>
    </source>
</evidence>
<dbReference type="Gene3D" id="1.10.1200.10">
    <property type="entry name" value="ACP-like"/>
    <property type="match status" value="2"/>
</dbReference>
<dbReference type="InterPro" id="IPR014031">
    <property type="entry name" value="Ketoacyl_synth_C"/>
</dbReference>
<dbReference type="InterPro" id="IPR030918">
    <property type="entry name" value="PT_fungal_PKS"/>
</dbReference>
<evidence type="ECO:0000259" key="10">
    <source>
        <dbReference type="PROSITE" id="PS52019"/>
    </source>
</evidence>
<evidence type="ECO:0000256" key="2">
    <source>
        <dbReference type="ARBA" id="ARBA00022553"/>
    </source>
</evidence>
<dbReference type="GO" id="GO:0031177">
    <property type="term" value="F:phosphopantetheine binding"/>
    <property type="evidence" value="ECO:0007669"/>
    <property type="project" value="InterPro"/>
</dbReference>
<gene>
    <name evidence="11" type="ORF">N7537_006194</name>
</gene>
<dbReference type="GO" id="GO:0008168">
    <property type="term" value="F:methyltransferase activity"/>
    <property type="evidence" value="ECO:0007669"/>
    <property type="project" value="UniProtKB-KW"/>
</dbReference>
<dbReference type="Gene3D" id="3.30.70.3290">
    <property type="match status" value="1"/>
</dbReference>
<sequence length="2145" mass="235278">MENVSSHPIGSEYHIDATDLRKSCQLYVFGDQTIPFENTLYSLLQLKDDSILEAFFDRVAFHIRRYIGSLPTKQQSWFPPFTTLLDVVSQHDTFSGAPAIKFALLCATEIGQFIRHLGQSSNTYPSAASTYLLGACTGSFAAAAISTSQTLAELLPAAVEAVLVAFRCALRAFIFREDIESSVSSGQKSWTALVGIQRAEADELIKNFNDKGLPFSTQLYISSINRQSVSISGPPRLLSEFVSSNTLKHSFLPIELPYHAPHIFCPAEVELVVGDFHEPILKGYAQRLSIVSATSGNIISSSSFRQLIWGAVSETLTETLNWELMTKSLVEEFSRKAIADCIIYQISSKSGPLLSSALTANMTINVNVLHLPGGGTETEPASTDTGKFSQSNIAIIGYSGRFPESTSNEDFWELLMAGRDVHREIPEDRFDWKAHYDPTGKKKNTSRIKYGCFIKEPGLFDARFFNMSPRESESCDPAQRLAITSAYEAIEMAGLVPNTSPSTQTDRIGVFYGVTSDDWREVNSGQNIDTYFIPGGNRAFIPGRISYYFRFCGPSLSIDTACSSSFAAIQTACGYLWRGECDTALAGGANILTNPDNFAGLDRGHFLSPTGNCNAFDDGANGYCRSDAVGTVILKRLEDAIADKDPIHGVIRGAYTNHCGRADSITRPFEGDQAAVFNRIMRYAGVNPQDVGYVEMHGTGTQAGDATEMKSVLSVFAPDEKRTKPLYLGTAKANIGHAESASGVSSLIKVLMMMKNNAIPPHCGIKTKINQGYPRDMKERNIHIAFTPTEWHASDSAQGKRKAFLNNFSAAGGNTAILLEEAPERSEPLVEQDMRSRQPVTVSAKTVKSLAGNVEALISYLNENPAVSLSSLSYTTTARRIHQNYRVVVSGSDIASIQARLQDILPAISEQKPIPPVANRPPIILAFTGQGNVYQCLGKQLMNSAPCFRESMLRFNRLAEQQGFPSFLPLVNGTIEDLGQTSPVITQLALVCVQMALYNFWRSLDITPAAVTGHSLGEYPALYASGVLTAADVVYLVGTRAQLLSEKATAGTHAMLAVKLPLSAIKPELEGTYCEIACMNQPSSNVVSGPVEDLVALQQRLKVRGAECILLDVPYAFHSGQVDPILESFQKAAASVCYESPSIPYISPFLSKVIAVGDTDTLTNSYLVNSCRRPVNFQGAIEAARADNLVTEKCLWIEIGSHPACSGMIKGILGPNSLTIPSLNKNKDSWAVLASGLETLYSSGIDICWTEYHRGFEQYQEVLALPRYSWDLKNYWITYRNNFCLTKGDDLVVVADPELTTERQAKPRYLSPSVQMIMEQEDGPENSMLIAESNIHDERLAPILTGHSVNGALLCPSSLYADIALTITEHMLKAVDMDVEKAGFDVAEMKVINPLISQPDKESQLFRITASADWTQNTVSFSLFSVNDKGKKTTDHATFAVQILPTQTWMEQWKRSSHLVHSRIRTLYDSAENGDAHRLKRRLAYQLFSTIVQYSPEYQGMQEVILDSEGHEATAKVAFQVGENGFTFNPCWIDSLGHIAGFIMNASDATPSKSQVFINHGWERMRCAIKFSQGKQYQVYNRMQLETGSTYVGDTYIFDGATLVAIFEGIRGVPRQILDRLLPSKGRSNPVNNTGSVKTSESLPPRPRKAPVDVSKMQTTNVLPRAIPKPATVGVGSRVMDIIAQEAGVAPHDLGPTEEFSNHGIDSLLSLTIIGRIQEELGAELPSSLFIDYPTPKDLLGFFKVADDSSTDSSEIGSGVETPDNGGSGCDTGATSDQELESSVLDVIRETIAQETGMSMDELTFTTRFADIGVDSLLALTIVGRLSEVLEIDLPSTLFLEAHNLEEVDKTLGLGMTVKSAASQTSAAVPRAYSFDPYSGPQSTSILLWGNAKTAKSTLFFFPDGSGSATSYATLPRIGADTAAYALNCPWMKTPHEMTCTLEELTSKYLVEIRRRQPVGPYYLGGWSAGGICAYEAAQQLAREGQQTARLILIDSPNPIGLDNPPQRMYDFFDSIDIFGTNGRAPPSWLRPHFDAFIRLLDNYKIKPFIKAEPGVRTHLVYARDGICKHPEDPRPETRPDDPREMIWLLNNRTDFSGDGWASLVGRKNLHIEVLDEVNHFSMMDKGSHMDAFGDFLRRSVAYLV</sequence>
<dbReference type="InterPro" id="IPR016036">
    <property type="entry name" value="Malonyl_transacylase_ACP-bd"/>
</dbReference>
<dbReference type="PROSITE" id="PS00012">
    <property type="entry name" value="PHOSPHOPANTETHEINE"/>
    <property type="match status" value="1"/>
</dbReference>
<dbReference type="SMART" id="SM00825">
    <property type="entry name" value="PKS_KS"/>
    <property type="match status" value="1"/>
</dbReference>
<dbReference type="EMBL" id="JAQJAE010000003">
    <property type="protein sequence ID" value="KAJ5603238.1"/>
    <property type="molecule type" value="Genomic_DNA"/>
</dbReference>
<keyword evidence="4" id="KW-0808">Transferase</keyword>
<dbReference type="Pfam" id="PF00698">
    <property type="entry name" value="Acyl_transf_1"/>
    <property type="match status" value="1"/>
</dbReference>
<dbReference type="FunFam" id="1.10.1200.10:FF:000011">
    <property type="entry name" value="Sterigmatocystin biosynthesis polyketide synthase"/>
    <property type="match status" value="1"/>
</dbReference>
<dbReference type="InterPro" id="IPR009081">
    <property type="entry name" value="PP-bd_ACP"/>
</dbReference>
<dbReference type="InterPro" id="IPR016039">
    <property type="entry name" value="Thiolase-like"/>
</dbReference>
<feature type="domain" description="PKS/mFAS DH" evidence="10">
    <location>
        <begin position="1315"/>
        <end position="1621"/>
    </location>
</feature>
<dbReference type="Pfam" id="PF14765">
    <property type="entry name" value="PS-DH"/>
    <property type="match status" value="1"/>
</dbReference>
<comment type="caution">
    <text evidence="11">The sequence shown here is derived from an EMBL/GenBank/DDBJ whole genome shotgun (WGS) entry which is preliminary data.</text>
</comment>
<dbReference type="SMART" id="SM00827">
    <property type="entry name" value="PKS_AT"/>
    <property type="match status" value="1"/>
</dbReference>
<dbReference type="PROSITE" id="PS50075">
    <property type="entry name" value="CARRIER"/>
    <property type="match status" value="2"/>
</dbReference>
<dbReference type="Proteomes" id="UP001213799">
    <property type="component" value="Unassembled WGS sequence"/>
</dbReference>
<dbReference type="Gene3D" id="3.40.47.10">
    <property type="match status" value="1"/>
</dbReference>
<dbReference type="Gene3D" id="3.40.366.10">
    <property type="entry name" value="Malonyl-Coenzyme A Acyl Carrier Protein, domain 2"/>
    <property type="match status" value="2"/>
</dbReference>
<dbReference type="GeneID" id="81587493"/>
<keyword evidence="2" id="KW-0597">Phosphoprotein</keyword>
<evidence type="ECO:0000313" key="11">
    <source>
        <dbReference type="EMBL" id="KAJ5603238.1"/>
    </source>
</evidence>
<keyword evidence="3" id="KW-0489">Methyltransferase</keyword>
<keyword evidence="12" id="KW-1185">Reference proteome</keyword>
<evidence type="ECO:0000256" key="5">
    <source>
        <dbReference type="ARBA" id="ARBA00022737"/>
    </source>
</evidence>
<dbReference type="InterPro" id="IPR001031">
    <property type="entry name" value="Thioesterase"/>
</dbReference>
<dbReference type="InterPro" id="IPR050091">
    <property type="entry name" value="PKS_NRPS_Biosynth_Enz"/>
</dbReference>
<dbReference type="PROSITE" id="PS52019">
    <property type="entry name" value="PKS_MFAS_DH"/>
    <property type="match status" value="1"/>
</dbReference>
<feature type="region of interest" description="C-terminal hotdog fold" evidence="6">
    <location>
        <begin position="1476"/>
        <end position="1621"/>
    </location>
</feature>
<dbReference type="Pfam" id="PF22621">
    <property type="entry name" value="CurL-like_PKS_C"/>
    <property type="match status" value="1"/>
</dbReference>
<keyword evidence="5" id="KW-0677">Repeat</keyword>
<evidence type="ECO:0000313" key="12">
    <source>
        <dbReference type="Proteomes" id="UP001213799"/>
    </source>
</evidence>
<dbReference type="InterPro" id="IPR018201">
    <property type="entry name" value="Ketoacyl_synth_AS"/>
</dbReference>
<dbReference type="GO" id="GO:0032259">
    <property type="term" value="P:methylation"/>
    <property type="evidence" value="ECO:0007669"/>
    <property type="project" value="UniProtKB-KW"/>
</dbReference>
<dbReference type="GO" id="GO:0004315">
    <property type="term" value="F:3-oxoacyl-[acyl-carrier-protein] synthase activity"/>
    <property type="evidence" value="ECO:0007669"/>
    <property type="project" value="InterPro"/>
</dbReference>
<dbReference type="RefSeq" id="XP_056753036.1">
    <property type="nucleotide sequence ID" value="XM_056897251.1"/>
</dbReference>
<feature type="compositionally biased region" description="Polar residues" evidence="7">
    <location>
        <begin position="1626"/>
        <end position="1642"/>
    </location>
</feature>
<feature type="region of interest" description="Disordered" evidence="7">
    <location>
        <begin position="1750"/>
        <end position="1778"/>
    </location>
</feature>
<dbReference type="Pfam" id="PF00550">
    <property type="entry name" value="PP-binding"/>
    <property type="match status" value="2"/>
</dbReference>
<dbReference type="PROSITE" id="PS00606">
    <property type="entry name" value="KS3_1"/>
    <property type="match status" value="1"/>
</dbReference>
<dbReference type="GO" id="GO:0017000">
    <property type="term" value="P:antibiotic biosynthetic process"/>
    <property type="evidence" value="ECO:0007669"/>
    <property type="project" value="UniProtKB-ARBA"/>
</dbReference>
<dbReference type="Gene3D" id="3.40.50.1820">
    <property type="entry name" value="alpha/beta hydrolase"/>
    <property type="match status" value="1"/>
</dbReference>
<organism evidence="11 12">
    <name type="scientific">Penicillium hordei</name>
    <dbReference type="NCBI Taxonomy" id="40994"/>
    <lineage>
        <taxon>Eukaryota</taxon>
        <taxon>Fungi</taxon>
        <taxon>Dikarya</taxon>
        <taxon>Ascomycota</taxon>
        <taxon>Pezizomycotina</taxon>
        <taxon>Eurotiomycetes</taxon>
        <taxon>Eurotiomycetidae</taxon>
        <taxon>Eurotiales</taxon>
        <taxon>Aspergillaceae</taxon>
        <taxon>Penicillium</taxon>
    </lineage>
</organism>
<accession>A0AAD6E743</accession>
<dbReference type="InterPro" id="IPR042104">
    <property type="entry name" value="PKS_dehydratase_sf"/>
</dbReference>
<evidence type="ECO:0000256" key="3">
    <source>
        <dbReference type="ARBA" id="ARBA00022603"/>
    </source>
</evidence>
<dbReference type="SUPFAM" id="SSF53474">
    <property type="entry name" value="alpha/beta-Hydrolases"/>
    <property type="match status" value="1"/>
</dbReference>
<dbReference type="GO" id="GO:0004312">
    <property type="term" value="F:fatty acid synthase activity"/>
    <property type="evidence" value="ECO:0007669"/>
    <property type="project" value="TreeGrafter"/>
</dbReference>
<dbReference type="CDD" id="cd00833">
    <property type="entry name" value="PKS"/>
    <property type="match status" value="1"/>
</dbReference>
<dbReference type="PROSITE" id="PS52004">
    <property type="entry name" value="KS3_2"/>
    <property type="match status" value="1"/>
</dbReference>
<evidence type="ECO:0000256" key="4">
    <source>
        <dbReference type="ARBA" id="ARBA00022679"/>
    </source>
</evidence>
<dbReference type="InterPro" id="IPR020806">
    <property type="entry name" value="PKS_PP-bd"/>
</dbReference>
<dbReference type="InterPro" id="IPR029058">
    <property type="entry name" value="AB_hydrolase_fold"/>
</dbReference>
<feature type="active site" description="Proton donor; for dehydratase activity" evidence="6">
    <location>
        <position position="1534"/>
    </location>
</feature>
<protein>
    <submittedName>
        <fullName evidence="11">Ketoacyl-synt-domain-containing protein</fullName>
    </submittedName>
</protein>
<feature type="active site" description="Proton acceptor; for dehydratase activity" evidence="6">
    <location>
        <position position="1347"/>
    </location>
</feature>
<evidence type="ECO:0000256" key="1">
    <source>
        <dbReference type="ARBA" id="ARBA00022450"/>
    </source>
</evidence>
<feature type="domain" description="Carrier" evidence="8">
    <location>
        <begin position="1670"/>
        <end position="1747"/>
    </location>
</feature>
<dbReference type="InterPro" id="IPR049551">
    <property type="entry name" value="PKS_DH_C"/>
</dbReference>
<proteinExistence type="predicted"/>
<name>A0AAD6E743_9EURO</name>
<evidence type="ECO:0000259" key="8">
    <source>
        <dbReference type="PROSITE" id="PS50075"/>
    </source>
</evidence>
<dbReference type="Pfam" id="PF00975">
    <property type="entry name" value="Thioesterase"/>
    <property type="match status" value="1"/>
</dbReference>
<dbReference type="Gene3D" id="3.10.129.110">
    <property type="entry name" value="Polyketide synthase dehydratase"/>
    <property type="match status" value="1"/>
</dbReference>
<dbReference type="InterPro" id="IPR032088">
    <property type="entry name" value="SAT"/>
</dbReference>
<dbReference type="FunFam" id="3.10.129.110:FF:000001">
    <property type="entry name" value="Sterigmatocystin biosynthesis polyketide synthase"/>
    <property type="match status" value="1"/>
</dbReference>
<feature type="domain" description="Ketosynthase family 3 (KS3)" evidence="9">
    <location>
        <begin position="390"/>
        <end position="821"/>
    </location>
</feature>
<dbReference type="PANTHER" id="PTHR43775">
    <property type="entry name" value="FATTY ACID SYNTHASE"/>
    <property type="match status" value="1"/>
</dbReference>
<dbReference type="SUPFAM" id="SSF47336">
    <property type="entry name" value="ACP-like"/>
    <property type="match status" value="2"/>
</dbReference>
<dbReference type="Pfam" id="PF16073">
    <property type="entry name" value="SAT"/>
    <property type="match status" value="1"/>
</dbReference>
<keyword evidence="1" id="KW-0596">Phosphopantetheine</keyword>
<dbReference type="InterPro" id="IPR036736">
    <property type="entry name" value="ACP-like_sf"/>
</dbReference>
<evidence type="ECO:0000256" key="7">
    <source>
        <dbReference type="SAM" id="MobiDB-lite"/>
    </source>
</evidence>
<reference evidence="11" key="2">
    <citation type="submission" date="2023-01" db="EMBL/GenBank/DDBJ databases">
        <authorList>
            <person name="Petersen C."/>
        </authorList>
    </citation>
    <scope>NUCLEOTIDE SEQUENCE</scope>
    <source>
        <strain evidence="11">IBT 12815</strain>
    </source>
</reference>
<dbReference type="SMART" id="SM00823">
    <property type="entry name" value="PKS_PP"/>
    <property type="match status" value="2"/>
</dbReference>
<dbReference type="InterPro" id="IPR006162">
    <property type="entry name" value="Ppantetheine_attach_site"/>
</dbReference>
<dbReference type="SUPFAM" id="SSF55048">
    <property type="entry name" value="Probable ACP-binding domain of malonyl-CoA ACP transacylase"/>
    <property type="match status" value="1"/>
</dbReference>
<dbReference type="SUPFAM" id="SSF53901">
    <property type="entry name" value="Thiolase-like"/>
    <property type="match status" value="1"/>
</dbReference>
<dbReference type="GO" id="GO:0030639">
    <property type="term" value="P:polyketide biosynthetic process"/>
    <property type="evidence" value="ECO:0007669"/>
    <property type="project" value="UniProtKB-ARBA"/>
</dbReference>